<reference evidence="1" key="1">
    <citation type="submission" date="2014-11" db="EMBL/GenBank/DDBJ databases">
        <authorList>
            <person name="Amaro Gonzalez C."/>
        </authorList>
    </citation>
    <scope>NUCLEOTIDE SEQUENCE</scope>
</reference>
<reference evidence="1" key="2">
    <citation type="journal article" date="2015" name="Fish Shellfish Immunol.">
        <title>Early steps in the European eel (Anguilla anguilla)-Vibrio vulnificus interaction in the gills: Role of the RtxA13 toxin.</title>
        <authorList>
            <person name="Callol A."/>
            <person name="Pajuelo D."/>
            <person name="Ebbesson L."/>
            <person name="Teles M."/>
            <person name="MacKenzie S."/>
            <person name="Amaro C."/>
        </authorList>
    </citation>
    <scope>NUCLEOTIDE SEQUENCE</scope>
</reference>
<name>A0A0E9WDC4_ANGAN</name>
<dbReference type="EMBL" id="GBXM01020240">
    <property type="protein sequence ID" value="JAH88337.1"/>
    <property type="molecule type" value="Transcribed_RNA"/>
</dbReference>
<evidence type="ECO:0000313" key="1">
    <source>
        <dbReference type="EMBL" id="JAH88337.1"/>
    </source>
</evidence>
<accession>A0A0E9WDC4</accession>
<dbReference type="AlphaFoldDB" id="A0A0E9WDC4"/>
<organism evidence="1">
    <name type="scientific">Anguilla anguilla</name>
    <name type="common">European freshwater eel</name>
    <name type="synonym">Muraena anguilla</name>
    <dbReference type="NCBI Taxonomy" id="7936"/>
    <lineage>
        <taxon>Eukaryota</taxon>
        <taxon>Metazoa</taxon>
        <taxon>Chordata</taxon>
        <taxon>Craniata</taxon>
        <taxon>Vertebrata</taxon>
        <taxon>Euteleostomi</taxon>
        <taxon>Actinopterygii</taxon>
        <taxon>Neopterygii</taxon>
        <taxon>Teleostei</taxon>
        <taxon>Anguilliformes</taxon>
        <taxon>Anguillidae</taxon>
        <taxon>Anguilla</taxon>
    </lineage>
</organism>
<protein>
    <submittedName>
        <fullName evidence="1">Uncharacterized protein</fullName>
    </submittedName>
</protein>
<proteinExistence type="predicted"/>
<sequence>MSQYRPPLLTLRRRKGSSSIINL</sequence>